<reference evidence="6 7" key="1">
    <citation type="submission" date="2018-03" db="EMBL/GenBank/DDBJ databases">
        <title>Genomic Encyclopedia of Archaeal and Bacterial Type Strains, Phase II (KMG-II): from individual species to whole genera.</title>
        <authorList>
            <person name="Goeker M."/>
        </authorList>
    </citation>
    <scope>NUCLEOTIDE SEQUENCE [LARGE SCALE GENOMIC DNA]</scope>
    <source>
        <strain evidence="6 7">DSM 19711</strain>
    </source>
</reference>
<keyword evidence="7" id="KW-1185">Reference proteome</keyword>
<evidence type="ECO:0000256" key="2">
    <source>
        <dbReference type="ARBA" id="ARBA00005947"/>
    </source>
</evidence>
<comment type="caution">
    <text evidence="6">The sequence shown here is derived from an EMBL/GenBank/DDBJ whole genome shotgun (WGS) entry which is preliminary data.</text>
</comment>
<dbReference type="InterPro" id="IPR000286">
    <property type="entry name" value="HDACs"/>
</dbReference>
<dbReference type="PANTHER" id="PTHR10625">
    <property type="entry name" value="HISTONE DEACETYLASE HDAC1-RELATED"/>
    <property type="match status" value="1"/>
</dbReference>
<dbReference type="OrthoDB" id="9808367at2"/>
<evidence type="ECO:0000259" key="5">
    <source>
        <dbReference type="Pfam" id="PF00850"/>
    </source>
</evidence>
<dbReference type="InterPro" id="IPR023801">
    <property type="entry name" value="His_deacetylse_dom"/>
</dbReference>
<comment type="similarity">
    <text evidence="2">Belongs to the histone deacetylase family.</text>
</comment>
<dbReference type="Pfam" id="PF00850">
    <property type="entry name" value="Hist_deacetyl"/>
    <property type="match status" value="1"/>
</dbReference>
<dbReference type="SUPFAM" id="SSF52768">
    <property type="entry name" value="Arginase/deacetylase"/>
    <property type="match status" value="1"/>
</dbReference>
<proteinExistence type="inferred from homology"/>
<dbReference type="EMBL" id="PVZF01000004">
    <property type="protein sequence ID" value="PRY15986.1"/>
    <property type="molecule type" value="Genomic_DNA"/>
</dbReference>
<sequence length="407" mass="43258">MSDHHPERREESEESDVVQVVWDQAFTGYDFGRWHPMAPVRLDLTARLCEQLGLFERPGVRVVGAEPADDELLATVHDRAYVEAVKAASADPRQAQAVFGLGTEDDPAFPGMHEAAARIVGGSVDLGRALVAGRAQHGVNFCGGMHHAKPGCASGFCVYNDAAAAIVAMLRDGAERIVYVDLDCHHGDGTEAVFWDDPRVLTVSVHESGTTLFPGTGFADELGGPRALGGAVNLALPARTGDAGWLRAVHAVVPQLVRSFAPDVLVTQHGCDTHALDPLGHLQVSVDAQRVAAASMHALAHEAAAGRWLALGGGGYEVVDVVPRTWAHLVAEASQQPLDPSTPLPAAWREHVRATFGRDAPSAMTDGEPATFAGWESGYDPDDAVDRAILATRRAAFPLHGLDPDFD</sequence>
<dbReference type="GO" id="GO:0045150">
    <property type="term" value="P:acetoin catabolic process"/>
    <property type="evidence" value="ECO:0007669"/>
    <property type="project" value="UniProtKB-UniPathway"/>
</dbReference>
<organism evidence="6 7">
    <name type="scientific">Kineococcus rhizosphaerae</name>
    <dbReference type="NCBI Taxonomy" id="559628"/>
    <lineage>
        <taxon>Bacteria</taxon>
        <taxon>Bacillati</taxon>
        <taxon>Actinomycetota</taxon>
        <taxon>Actinomycetes</taxon>
        <taxon>Kineosporiales</taxon>
        <taxon>Kineosporiaceae</taxon>
        <taxon>Kineococcus</taxon>
    </lineage>
</organism>
<dbReference type="Proteomes" id="UP000238083">
    <property type="component" value="Unassembled WGS sequence"/>
</dbReference>
<dbReference type="UniPathway" id="UPA00040"/>
<keyword evidence="4" id="KW-0006">Acetoin catabolism</keyword>
<dbReference type="InterPro" id="IPR037138">
    <property type="entry name" value="His_deacetylse_dom_sf"/>
</dbReference>
<name>A0A2T0R5E1_9ACTN</name>
<evidence type="ECO:0000256" key="3">
    <source>
        <dbReference type="ARBA" id="ARBA00020218"/>
    </source>
</evidence>
<dbReference type="CDD" id="cd09994">
    <property type="entry name" value="HDAC_AcuC_like"/>
    <property type="match status" value="1"/>
</dbReference>
<dbReference type="GO" id="GO:0040029">
    <property type="term" value="P:epigenetic regulation of gene expression"/>
    <property type="evidence" value="ECO:0007669"/>
    <property type="project" value="TreeGrafter"/>
</dbReference>
<evidence type="ECO:0000313" key="6">
    <source>
        <dbReference type="EMBL" id="PRY15986.1"/>
    </source>
</evidence>
<comment type="pathway">
    <text evidence="1">Ketone degradation; acetoin degradation.</text>
</comment>
<dbReference type="Gene3D" id="3.40.800.20">
    <property type="entry name" value="Histone deacetylase domain"/>
    <property type="match status" value="1"/>
</dbReference>
<evidence type="ECO:0000313" key="7">
    <source>
        <dbReference type="Proteomes" id="UP000238083"/>
    </source>
</evidence>
<feature type="domain" description="Histone deacetylase" evidence="5">
    <location>
        <begin position="35"/>
        <end position="331"/>
    </location>
</feature>
<dbReference type="PRINTS" id="PR01270">
    <property type="entry name" value="HDASUPER"/>
</dbReference>
<gene>
    <name evidence="6" type="ORF">CLV37_104199</name>
</gene>
<evidence type="ECO:0000256" key="4">
    <source>
        <dbReference type="ARBA" id="ARBA00022627"/>
    </source>
</evidence>
<accession>A0A2T0R5E1</accession>
<dbReference type="GO" id="GO:0004407">
    <property type="term" value="F:histone deacetylase activity"/>
    <property type="evidence" value="ECO:0007669"/>
    <property type="project" value="TreeGrafter"/>
</dbReference>
<dbReference type="PRINTS" id="PR01272">
    <property type="entry name" value="ACUCPROTEIN"/>
</dbReference>
<protein>
    <recommendedName>
        <fullName evidence="3">Acetoin utilization protein AcuC</fullName>
    </recommendedName>
</protein>
<dbReference type="InterPro" id="IPR023696">
    <property type="entry name" value="Ureohydrolase_dom_sf"/>
</dbReference>
<dbReference type="AlphaFoldDB" id="A0A2T0R5E1"/>
<evidence type="ECO:0000256" key="1">
    <source>
        <dbReference type="ARBA" id="ARBA00005101"/>
    </source>
</evidence>
<dbReference type="PANTHER" id="PTHR10625:SF10">
    <property type="entry name" value="HISTONE DEACETYLASE HDAC1"/>
    <property type="match status" value="1"/>
</dbReference>
<dbReference type="InterPro" id="IPR003085">
    <property type="entry name" value="AcuC"/>
</dbReference>